<dbReference type="Gene3D" id="1.20.1250.20">
    <property type="entry name" value="MFS general substrate transporter like domains"/>
    <property type="match status" value="2"/>
</dbReference>
<feature type="transmembrane region" description="Helical" evidence="4">
    <location>
        <begin position="293"/>
        <end position="312"/>
    </location>
</feature>
<feature type="transmembrane region" description="Helical" evidence="4">
    <location>
        <begin position="88"/>
        <end position="105"/>
    </location>
</feature>
<dbReference type="InterPro" id="IPR020846">
    <property type="entry name" value="MFS_dom"/>
</dbReference>
<dbReference type="SUPFAM" id="SSF103473">
    <property type="entry name" value="MFS general substrate transporter"/>
    <property type="match status" value="1"/>
</dbReference>
<dbReference type="PROSITE" id="PS50850">
    <property type="entry name" value="MFS"/>
    <property type="match status" value="1"/>
</dbReference>
<keyword evidence="7" id="KW-1185">Reference proteome</keyword>
<feature type="transmembrane region" description="Helical" evidence="4">
    <location>
        <begin position="57"/>
        <end position="81"/>
    </location>
</feature>
<feature type="transmembrane region" description="Helical" evidence="4">
    <location>
        <begin position="347"/>
        <end position="369"/>
    </location>
</feature>
<dbReference type="AlphaFoldDB" id="A0A5N3PBG2"/>
<feature type="transmembrane region" description="Helical" evidence="4">
    <location>
        <begin position="111"/>
        <end position="129"/>
    </location>
</feature>
<feature type="transmembrane region" description="Helical" evidence="4">
    <location>
        <begin position="266"/>
        <end position="286"/>
    </location>
</feature>
<feature type="transmembrane region" description="Helical" evidence="4">
    <location>
        <begin position="177"/>
        <end position="199"/>
    </location>
</feature>
<evidence type="ECO:0000256" key="3">
    <source>
        <dbReference type="ARBA" id="ARBA00023136"/>
    </source>
</evidence>
<feature type="transmembrane region" description="Helical" evidence="4">
    <location>
        <begin position="150"/>
        <end position="171"/>
    </location>
</feature>
<dbReference type="GO" id="GO:0005886">
    <property type="term" value="C:plasma membrane"/>
    <property type="evidence" value="ECO:0007669"/>
    <property type="project" value="TreeGrafter"/>
</dbReference>
<keyword evidence="1 4" id="KW-0812">Transmembrane</keyword>
<keyword evidence="3 4" id="KW-0472">Membrane</keyword>
<comment type="caution">
    <text evidence="6">The sequence shown here is derived from an EMBL/GenBank/DDBJ whole genome shotgun (WGS) entry which is preliminary data.</text>
</comment>
<evidence type="ECO:0000256" key="2">
    <source>
        <dbReference type="ARBA" id="ARBA00022989"/>
    </source>
</evidence>
<dbReference type="Pfam" id="PF07690">
    <property type="entry name" value="MFS_1"/>
    <property type="match status" value="1"/>
</dbReference>
<feature type="domain" description="Major facilitator superfamily (MFS) profile" evidence="5">
    <location>
        <begin position="24"/>
        <end position="404"/>
    </location>
</feature>
<dbReference type="InterPro" id="IPR036259">
    <property type="entry name" value="MFS_trans_sf"/>
</dbReference>
<dbReference type="GO" id="GO:0022857">
    <property type="term" value="F:transmembrane transporter activity"/>
    <property type="evidence" value="ECO:0007669"/>
    <property type="project" value="InterPro"/>
</dbReference>
<evidence type="ECO:0000313" key="7">
    <source>
        <dbReference type="Proteomes" id="UP000325684"/>
    </source>
</evidence>
<keyword evidence="2 4" id="KW-1133">Transmembrane helix</keyword>
<gene>
    <name evidence="6" type="ORF">FEZ63_11730</name>
</gene>
<accession>A0A5N3PBG2</accession>
<evidence type="ECO:0000256" key="1">
    <source>
        <dbReference type="ARBA" id="ARBA00022692"/>
    </source>
</evidence>
<dbReference type="RefSeq" id="WP_150944553.1">
    <property type="nucleotide sequence ID" value="NZ_VCMV01000014.1"/>
</dbReference>
<feature type="transmembrane region" description="Helical" evidence="4">
    <location>
        <begin position="318"/>
        <end position="340"/>
    </location>
</feature>
<dbReference type="InterPro" id="IPR011701">
    <property type="entry name" value="MFS"/>
</dbReference>
<evidence type="ECO:0000259" key="5">
    <source>
        <dbReference type="PROSITE" id="PS50850"/>
    </source>
</evidence>
<feature type="transmembrane region" description="Helical" evidence="4">
    <location>
        <begin position="381"/>
        <end position="398"/>
    </location>
</feature>
<name>A0A5N3PBG2_9HYPH</name>
<feature type="transmembrane region" description="Helical" evidence="4">
    <location>
        <begin position="224"/>
        <end position="254"/>
    </location>
</feature>
<dbReference type="Proteomes" id="UP000325684">
    <property type="component" value="Unassembled WGS sequence"/>
</dbReference>
<organism evidence="6 7">
    <name type="scientific">Microvirga brassicacearum</name>
    <dbReference type="NCBI Taxonomy" id="2580413"/>
    <lineage>
        <taxon>Bacteria</taxon>
        <taxon>Pseudomonadati</taxon>
        <taxon>Pseudomonadota</taxon>
        <taxon>Alphaproteobacteria</taxon>
        <taxon>Hyphomicrobiales</taxon>
        <taxon>Methylobacteriaceae</taxon>
        <taxon>Microvirga</taxon>
    </lineage>
</organism>
<dbReference type="PANTHER" id="PTHR43129">
    <property type="entry name" value="FOSMIDOMYCIN RESISTANCE PROTEIN"/>
    <property type="match status" value="1"/>
</dbReference>
<protein>
    <submittedName>
        <fullName evidence="6">MFS transporter</fullName>
    </submittedName>
</protein>
<evidence type="ECO:0000313" key="6">
    <source>
        <dbReference type="EMBL" id="KAB0267088.1"/>
    </source>
</evidence>
<dbReference type="PANTHER" id="PTHR43129:SF1">
    <property type="entry name" value="FOSMIDOMYCIN RESISTANCE PROTEIN"/>
    <property type="match status" value="1"/>
</dbReference>
<dbReference type="EMBL" id="VCMV01000014">
    <property type="protein sequence ID" value="KAB0267088.1"/>
    <property type="molecule type" value="Genomic_DNA"/>
</dbReference>
<reference evidence="6 7" key="1">
    <citation type="journal article" date="2019" name="Microorganisms">
        <title>Genome Insights into the Novel Species Microvirga brassicacearum, a Rapeseed Endophyte with Biotechnological Potential.</title>
        <authorList>
            <person name="Jimenez-Gomez A."/>
            <person name="Saati-Santamaria Z."/>
            <person name="Igual J.M."/>
            <person name="Rivas R."/>
            <person name="Mateos P.F."/>
            <person name="Garcia-Fraile P."/>
        </authorList>
    </citation>
    <scope>NUCLEOTIDE SEQUENCE [LARGE SCALE GENOMIC DNA]</scope>
    <source>
        <strain evidence="6 7">CDVBN77</strain>
    </source>
</reference>
<proteinExistence type="predicted"/>
<dbReference type="CDD" id="cd17478">
    <property type="entry name" value="MFS_FsR"/>
    <property type="match status" value="1"/>
</dbReference>
<evidence type="ECO:0000256" key="4">
    <source>
        <dbReference type="SAM" id="Phobius"/>
    </source>
</evidence>
<sequence>MDTKSPVTHAAPVLSPVEKATFPILAAISFSHLLNDLIQSLLPAIYPLLKEAYRLDFGQIGIITLTFQCTASLLQPLVGYYTDKRPRPFSLVVGMGFTLIGLLTLSQASSYGLLLLAAGLVGMGSSVFHPESSRVARMASGGRHGFAQSFFQVGGNAGTAIGPLLAAFIVVPFGQPSIAWFSVVALLAMVVLYRVGLWYRERLVLLRSKPRPAETRSPHTRRKILVSITILMLLTFSKNFYTASITSYFTFYLIDRFQLSVQDAQFHLFVFLFAVAAGTLLGGPVGDRFGRKYVIWFSILGVLPFTLMLPYANLFWTGVLSVLIGLILASAFSAILVYATELVPGRVGVIAGLFFGLSFGMGGLGAAVLGHLADVTSIETVYKICSFLPAIGLLTFFLPHERPAVH</sequence>
<dbReference type="OrthoDB" id="9770492at2"/>